<evidence type="ECO:0000313" key="2">
    <source>
        <dbReference type="EMBL" id="APC46277.1"/>
    </source>
</evidence>
<keyword evidence="3" id="KW-1185">Reference proteome</keyword>
<evidence type="ECO:0000313" key="3">
    <source>
        <dbReference type="Proteomes" id="UP000224898"/>
    </source>
</evidence>
<protein>
    <submittedName>
        <fullName evidence="2">Uncharacterized protein</fullName>
    </submittedName>
</protein>
<keyword evidence="1" id="KW-0812">Transmembrane</keyword>
<dbReference type="EMBL" id="KX925554">
    <property type="protein sequence ID" value="APC46277.1"/>
    <property type="molecule type" value="Genomic_DNA"/>
</dbReference>
<keyword evidence="1" id="KW-0472">Membrane</keyword>
<name>A0A1J0GVS9_9CAUD</name>
<feature type="transmembrane region" description="Helical" evidence="1">
    <location>
        <begin position="34"/>
        <end position="59"/>
    </location>
</feature>
<accession>A0A1J0GVS9</accession>
<evidence type="ECO:0000256" key="1">
    <source>
        <dbReference type="SAM" id="Phobius"/>
    </source>
</evidence>
<dbReference type="KEGG" id="vg:55601429"/>
<dbReference type="RefSeq" id="YP_009831740.1">
    <property type="nucleotide sequence ID" value="NC_048650.1"/>
</dbReference>
<keyword evidence="1" id="KW-1133">Transmembrane helix</keyword>
<sequence length="69" mass="7783">MLIGLIALAIGYVSVGVAMYSGDYNYRRQQYGTVRATVNSVCLVLAWPFMLLYAAYALFRFMTSKRGLF</sequence>
<dbReference type="Proteomes" id="UP000224898">
    <property type="component" value="Segment"/>
</dbReference>
<dbReference type="GeneID" id="55601429"/>
<reference evidence="2 3" key="1">
    <citation type="submission" date="2016-09" db="EMBL/GenBank/DDBJ databases">
        <title>Complete Genome Sequence of Streptomyces 5a phage BRock.</title>
        <authorList>
            <person name="Crossman A."/>
            <person name="Baron S."/>
            <person name="Jamdagni P."/>
            <person name="Khatri P."/>
            <person name="Sharma D."/>
            <person name="Pandey M."/>
            <person name="Goyal S."/>
            <person name="Kumar S."/>
            <person name="Phogat A."/>
            <person name="Chawla G."/>
            <person name="Pasricha M."/>
            <person name="Gupta K."/>
            <person name="Bazzad D."/>
            <person name="Aggarwal V."/>
            <person name="Poughat A."/>
            <person name="Singh K."/>
            <person name="Rana P."/>
            <person name="Gautam R."/>
            <person name="Sharma V."/>
            <person name="Tyagi D."/>
            <person name="Shahi A."/>
            <person name="Jangra N."/>
            <person name="Malik M."/>
            <person name="Sidhu P.K."/>
            <person name="Malik S."/>
            <person name="Ghalyan Y."/>
            <person name="Sharma S.S."/>
            <person name="Malik A."/>
            <person name="Chuttani R."/>
            <person name="Bamal N."/>
            <person name="Bhadula D."/>
            <person name="Batra A."/>
            <person name="Temple L."/>
            <person name="Nehra K."/>
        </authorList>
    </citation>
    <scope>NUCLEOTIDE SEQUENCE [LARGE SCALE GENOMIC DNA]</scope>
</reference>
<proteinExistence type="predicted"/>
<organism evidence="2 3">
    <name type="scientific">Streptomyces phage BRock</name>
    <dbReference type="NCBI Taxonomy" id="1913591"/>
    <lineage>
        <taxon>Viruses</taxon>
        <taxon>Duplodnaviria</taxon>
        <taxon>Heunggongvirae</taxon>
        <taxon>Uroviricota</taxon>
        <taxon>Caudoviricetes</taxon>
        <taxon>Borockvirus</taxon>
        <taxon>Borockvirus brock</taxon>
    </lineage>
</organism>